<feature type="non-terminal residue" evidence="3">
    <location>
        <position position="203"/>
    </location>
</feature>
<protein>
    <submittedName>
        <fullName evidence="3">Uncharacterized protein</fullName>
    </submittedName>
</protein>
<evidence type="ECO:0000256" key="2">
    <source>
        <dbReference type="SAM" id="Phobius"/>
    </source>
</evidence>
<evidence type="ECO:0000313" key="3">
    <source>
        <dbReference type="EMBL" id="MBJ7609310.1"/>
    </source>
</evidence>
<feature type="compositionally biased region" description="Pro residues" evidence="1">
    <location>
        <begin position="176"/>
        <end position="203"/>
    </location>
</feature>
<sequence length="203" mass="20178">MTTRGDTRSGSRRTTGLSRVAGGAASTLVIGGAIMAGGAATLITASAHHLGTPATTPITSGTASNGGFVVGTAVLNDSASLLKDVTADRKVKFELWGPSNPTCSATRGAPVFQQTVAAVQGPGTVRTTGGYTGTAPQPAQTVGTYQWTALVIAPDGTVEDSSTCGSEPVKLVTAPTPTPTPTPTPPPTPTPTPTPPPPPTPRP</sequence>
<name>A0A934KNL8_9BACT</name>
<organism evidence="3 4">
    <name type="scientific">Candidatus Amunia macphersoniae</name>
    <dbReference type="NCBI Taxonomy" id="3127014"/>
    <lineage>
        <taxon>Bacteria</taxon>
        <taxon>Bacillati</taxon>
        <taxon>Candidatus Dormiibacterota</taxon>
        <taxon>Candidatus Dormibacteria</taxon>
        <taxon>Candidatus Aeolococcales</taxon>
        <taxon>Candidatus Aeolococcaceae</taxon>
        <taxon>Candidatus Amunia</taxon>
    </lineage>
</organism>
<proteinExistence type="predicted"/>
<accession>A0A934KNL8</accession>
<feature type="region of interest" description="Disordered" evidence="1">
    <location>
        <begin position="157"/>
        <end position="203"/>
    </location>
</feature>
<keyword evidence="2" id="KW-0812">Transmembrane</keyword>
<dbReference type="EMBL" id="JAEKNN010000035">
    <property type="protein sequence ID" value="MBJ7609310.1"/>
    <property type="molecule type" value="Genomic_DNA"/>
</dbReference>
<evidence type="ECO:0000256" key="1">
    <source>
        <dbReference type="SAM" id="MobiDB-lite"/>
    </source>
</evidence>
<keyword evidence="2" id="KW-1133">Transmembrane helix</keyword>
<reference evidence="3 4" key="1">
    <citation type="submission" date="2020-10" db="EMBL/GenBank/DDBJ databases">
        <title>Ca. Dormibacterota MAGs.</title>
        <authorList>
            <person name="Montgomery K."/>
        </authorList>
    </citation>
    <scope>NUCLEOTIDE SEQUENCE [LARGE SCALE GENOMIC DNA]</scope>
    <source>
        <strain evidence="3">Mitchell_Peninsula_5</strain>
    </source>
</reference>
<dbReference type="Proteomes" id="UP000614410">
    <property type="component" value="Unassembled WGS sequence"/>
</dbReference>
<feature type="transmembrane region" description="Helical" evidence="2">
    <location>
        <begin position="20"/>
        <end position="43"/>
    </location>
</feature>
<gene>
    <name evidence="3" type="ORF">JF887_07745</name>
</gene>
<keyword evidence="2" id="KW-0472">Membrane</keyword>
<evidence type="ECO:0000313" key="4">
    <source>
        <dbReference type="Proteomes" id="UP000614410"/>
    </source>
</evidence>
<comment type="caution">
    <text evidence="3">The sequence shown here is derived from an EMBL/GenBank/DDBJ whole genome shotgun (WGS) entry which is preliminary data.</text>
</comment>
<dbReference type="AlphaFoldDB" id="A0A934KNL8"/>